<dbReference type="Proteomes" id="UP000019063">
    <property type="component" value="Unassembled WGS sequence"/>
</dbReference>
<feature type="domain" description="HTH luxR-type" evidence="1">
    <location>
        <begin position="149"/>
        <end position="214"/>
    </location>
</feature>
<dbReference type="InterPro" id="IPR000792">
    <property type="entry name" value="Tscrpt_reg_LuxR_C"/>
</dbReference>
<dbReference type="EMBL" id="AQQW01000004">
    <property type="protein sequence ID" value="ETW13146.1"/>
    <property type="molecule type" value="Genomic_DNA"/>
</dbReference>
<proteinExistence type="predicted"/>
<dbReference type="AlphaFoldDB" id="W4HM06"/>
<dbReference type="eggNOG" id="ENOG5033VA9">
    <property type="taxonomic scope" value="Bacteria"/>
</dbReference>
<dbReference type="GO" id="GO:0003677">
    <property type="term" value="F:DNA binding"/>
    <property type="evidence" value="ECO:0007669"/>
    <property type="project" value="InterPro"/>
</dbReference>
<sequence>MARKIGANAVNAGAFQCDTKEIAWVRSSMDPRWLEEYEADAFDAADPLLDGVLSCVPEQRFDFRQLGRTLGKSSKAGHMSNAVLAYEYNYMISNTWADGGSGKCVAVAFEHDPDCLFGPGSARAFGTISAMMAVALLPPGDDLHEGWAWGTGWQSLVARERDVLSFVYQGLPEYMIAETMRITEFEVWSLIHSASRKMRARTRSQAVALAISRGQVEP</sequence>
<evidence type="ECO:0000313" key="2">
    <source>
        <dbReference type="EMBL" id="ETW13146.1"/>
    </source>
</evidence>
<accession>W4HM06</accession>
<evidence type="ECO:0000313" key="3">
    <source>
        <dbReference type="Proteomes" id="UP000019063"/>
    </source>
</evidence>
<keyword evidence="3" id="KW-1185">Reference proteome</keyword>
<reference evidence="2 3" key="1">
    <citation type="journal article" date="2014" name="Antonie Van Leeuwenhoek">
        <title>Roseivivax atlanticus sp. nov., isolated from surface seawater of the Atlantic Ocean.</title>
        <authorList>
            <person name="Li G."/>
            <person name="Lai Q."/>
            <person name="Liu X."/>
            <person name="Sun F."/>
            <person name="Shao Z."/>
        </authorList>
    </citation>
    <scope>NUCLEOTIDE SEQUENCE [LARGE SCALE GENOMIC DNA]</scope>
    <source>
        <strain evidence="2 3">22II-s10s</strain>
    </source>
</reference>
<dbReference type="InterPro" id="IPR036388">
    <property type="entry name" value="WH-like_DNA-bd_sf"/>
</dbReference>
<organism evidence="2 3">
    <name type="scientific">Roseivivax marinus</name>
    <dbReference type="NCBI Taxonomy" id="1379903"/>
    <lineage>
        <taxon>Bacteria</taxon>
        <taxon>Pseudomonadati</taxon>
        <taxon>Pseudomonadota</taxon>
        <taxon>Alphaproteobacteria</taxon>
        <taxon>Rhodobacterales</taxon>
        <taxon>Roseobacteraceae</taxon>
        <taxon>Roseivivax</taxon>
    </lineage>
</organism>
<protein>
    <submittedName>
        <fullName evidence="2">LuxR family transcriptional regulator</fullName>
    </submittedName>
</protein>
<dbReference type="GO" id="GO:0006355">
    <property type="term" value="P:regulation of DNA-templated transcription"/>
    <property type="evidence" value="ECO:0007669"/>
    <property type="project" value="InterPro"/>
</dbReference>
<gene>
    <name evidence="2" type="ORF">ATO8_08041</name>
</gene>
<comment type="caution">
    <text evidence="2">The sequence shown here is derived from an EMBL/GenBank/DDBJ whole genome shotgun (WGS) entry which is preliminary data.</text>
</comment>
<dbReference type="PROSITE" id="PS50043">
    <property type="entry name" value="HTH_LUXR_2"/>
    <property type="match status" value="1"/>
</dbReference>
<dbReference type="STRING" id="1379903.ATO8_08041"/>
<evidence type="ECO:0000259" key="1">
    <source>
        <dbReference type="PROSITE" id="PS50043"/>
    </source>
</evidence>
<dbReference type="Gene3D" id="1.10.10.10">
    <property type="entry name" value="Winged helix-like DNA-binding domain superfamily/Winged helix DNA-binding domain"/>
    <property type="match status" value="1"/>
</dbReference>
<dbReference type="Pfam" id="PF00196">
    <property type="entry name" value="GerE"/>
    <property type="match status" value="1"/>
</dbReference>
<dbReference type="InterPro" id="IPR016032">
    <property type="entry name" value="Sig_transdc_resp-reg_C-effctor"/>
</dbReference>
<dbReference type="SUPFAM" id="SSF46894">
    <property type="entry name" value="C-terminal effector domain of the bipartite response regulators"/>
    <property type="match status" value="1"/>
</dbReference>
<name>W4HM06_9RHOB</name>
<dbReference type="SMART" id="SM00421">
    <property type="entry name" value="HTH_LUXR"/>
    <property type="match status" value="1"/>
</dbReference>